<evidence type="ECO:0008006" key="3">
    <source>
        <dbReference type="Google" id="ProtNLM"/>
    </source>
</evidence>
<dbReference type="Ensembl" id="ENSSFOT00015021551.2">
    <property type="protein sequence ID" value="ENSSFOP00015021312.2"/>
    <property type="gene ID" value="ENSSFOG00015013725.2"/>
</dbReference>
<reference evidence="1" key="2">
    <citation type="submission" date="2025-08" db="UniProtKB">
        <authorList>
            <consortium name="Ensembl"/>
        </authorList>
    </citation>
    <scope>IDENTIFICATION</scope>
</reference>
<evidence type="ECO:0000313" key="1">
    <source>
        <dbReference type="Ensembl" id="ENSSFOP00015021312.2"/>
    </source>
</evidence>
<evidence type="ECO:0000313" key="2">
    <source>
        <dbReference type="Proteomes" id="UP000694397"/>
    </source>
</evidence>
<keyword evidence="2" id="KW-1185">Reference proteome</keyword>
<reference evidence="1" key="3">
    <citation type="submission" date="2025-09" db="UniProtKB">
        <authorList>
            <consortium name="Ensembl"/>
        </authorList>
    </citation>
    <scope>IDENTIFICATION</scope>
</reference>
<dbReference type="GeneTree" id="ENSGT00940000179683"/>
<name>A0A8C9V3N1_SCLFO</name>
<protein>
    <recommendedName>
        <fullName evidence="3">DUF4939 domain-containing protein</fullName>
    </recommendedName>
</protein>
<reference evidence="1 2" key="1">
    <citation type="submission" date="2019-04" db="EMBL/GenBank/DDBJ databases">
        <authorList>
            <consortium name="Wellcome Sanger Institute Data Sharing"/>
        </authorList>
    </citation>
    <scope>NUCLEOTIDE SEQUENCE [LARGE SCALE GENOMIC DNA]</scope>
</reference>
<dbReference type="OrthoDB" id="8963439at2759"/>
<accession>A0A8C9V3N1</accession>
<organism evidence="1 2">
    <name type="scientific">Scleropages formosus</name>
    <name type="common">Asian bonytongue</name>
    <name type="synonym">Osteoglossum formosum</name>
    <dbReference type="NCBI Taxonomy" id="113540"/>
    <lineage>
        <taxon>Eukaryota</taxon>
        <taxon>Metazoa</taxon>
        <taxon>Chordata</taxon>
        <taxon>Craniata</taxon>
        <taxon>Vertebrata</taxon>
        <taxon>Euteleostomi</taxon>
        <taxon>Actinopterygii</taxon>
        <taxon>Neopterygii</taxon>
        <taxon>Teleostei</taxon>
        <taxon>Osteoglossocephala</taxon>
        <taxon>Osteoglossomorpha</taxon>
        <taxon>Osteoglossiformes</taxon>
        <taxon>Osteoglossidae</taxon>
        <taxon>Scleropages</taxon>
    </lineage>
</organism>
<dbReference type="Proteomes" id="UP000694397">
    <property type="component" value="Chromosome 2"/>
</dbReference>
<sequence>MPASASAVPPMSSAVAPFLPAKDPQLAMPKRYHGVPEKCRGFILQCELVFASQSQVYQSDMSRITYMISLLTGPALDWATALWYKRETTTYMRFLE</sequence>
<dbReference type="AlphaFoldDB" id="A0A8C9V3N1"/>
<proteinExistence type="predicted"/>